<keyword evidence="2" id="KW-1185">Reference proteome</keyword>
<evidence type="ECO:0008006" key="3">
    <source>
        <dbReference type="Google" id="ProtNLM"/>
    </source>
</evidence>
<dbReference type="GeneID" id="78506339"/>
<gene>
    <name evidence="1" type="ORF">SAMEA4364220_00302</name>
</gene>
<sequence length="147" mass="17573">MWYAEILLMIYVMVLFCSGAFFSDLSSTQYQVDAEAVRLASCLMQVQERSRNYRYLENNDFRPMCYVYKDKYVIKNKQGEDSEIYYLPNGIRTNFFDTANCYVFRQNSLYGNLPNKTIKIYKDNAVRYIIINRVGRIRISRFYEEPS</sequence>
<reference evidence="1 2" key="1">
    <citation type="submission" date="2017-06" db="EMBL/GenBank/DDBJ databases">
        <authorList>
            <consortium name="Pathogen Informatics"/>
        </authorList>
    </citation>
    <scope>NUCLEOTIDE SEQUENCE [LARGE SCALE GENOMIC DNA]</scope>
    <source>
        <strain evidence="1 2">NCTC10570</strain>
    </source>
</reference>
<dbReference type="EMBL" id="LT906446">
    <property type="protein sequence ID" value="SNU95047.1"/>
    <property type="molecule type" value="Genomic_DNA"/>
</dbReference>
<protein>
    <recommendedName>
        <fullName evidence="3">Tfp pilus assembly protein FimT</fullName>
    </recommendedName>
</protein>
<dbReference type="Proteomes" id="UP000215383">
    <property type="component" value="Chromosome 1"/>
</dbReference>
<proteinExistence type="predicted"/>
<evidence type="ECO:0000313" key="1">
    <source>
        <dbReference type="EMBL" id="SNU95047.1"/>
    </source>
</evidence>
<accession>A0A239TBE0</accession>
<evidence type="ECO:0000313" key="2">
    <source>
        <dbReference type="Proteomes" id="UP000215383"/>
    </source>
</evidence>
<dbReference type="RefSeq" id="WP_027890552.1">
    <property type="nucleotide sequence ID" value="NZ_LT906446.1"/>
</dbReference>
<organism evidence="1 2">
    <name type="scientific">Megamonas hypermegale</name>
    <dbReference type="NCBI Taxonomy" id="158847"/>
    <lineage>
        <taxon>Bacteria</taxon>
        <taxon>Bacillati</taxon>
        <taxon>Bacillota</taxon>
        <taxon>Negativicutes</taxon>
        <taxon>Selenomonadales</taxon>
        <taxon>Selenomonadaceae</taxon>
        <taxon>Megamonas</taxon>
    </lineage>
</organism>
<dbReference type="AlphaFoldDB" id="A0A239TBE0"/>
<name>A0A239TBE0_9FIRM</name>